<dbReference type="SMART" id="SM00400">
    <property type="entry name" value="ZnF_CHCC"/>
    <property type="match status" value="1"/>
</dbReference>
<dbReference type="Pfam" id="PF01807">
    <property type="entry name" value="Zn_ribbon_DnaG"/>
    <property type="match status" value="1"/>
</dbReference>
<comment type="function">
    <text evidence="12 13">RNA polymerase that catalyzes the synthesis of short RNA molecules used as primers for DNA polymerase during DNA replication.</text>
</comment>
<dbReference type="InterPro" id="IPR016136">
    <property type="entry name" value="DNA_helicase_N/primase_C"/>
</dbReference>
<comment type="cofactor">
    <cofactor evidence="12 13 14">
        <name>Zn(2+)</name>
        <dbReference type="ChEBI" id="CHEBI:29105"/>
    </cofactor>
    <text evidence="12 13 14">Binds 1 zinc ion per monomer.</text>
</comment>
<evidence type="ECO:0000256" key="1">
    <source>
        <dbReference type="ARBA" id="ARBA00022478"/>
    </source>
</evidence>
<dbReference type="CDD" id="cd03364">
    <property type="entry name" value="TOPRIM_DnaG_primases"/>
    <property type="match status" value="1"/>
</dbReference>
<dbReference type="Pfam" id="PF08275">
    <property type="entry name" value="DNAG_N"/>
    <property type="match status" value="1"/>
</dbReference>
<dbReference type="SUPFAM" id="SSF57783">
    <property type="entry name" value="Zinc beta-ribbon"/>
    <property type="match status" value="1"/>
</dbReference>
<evidence type="ECO:0000256" key="9">
    <source>
        <dbReference type="ARBA" id="ARBA00022842"/>
    </source>
</evidence>
<evidence type="ECO:0000256" key="13">
    <source>
        <dbReference type="PIRNR" id="PIRNR002811"/>
    </source>
</evidence>
<evidence type="ECO:0000256" key="5">
    <source>
        <dbReference type="ARBA" id="ARBA00022705"/>
    </source>
</evidence>
<organism evidence="17 18">
    <name type="scientific">Aminipila butyrica</name>
    <dbReference type="NCBI Taxonomy" id="433296"/>
    <lineage>
        <taxon>Bacteria</taxon>
        <taxon>Bacillati</taxon>
        <taxon>Bacillota</taxon>
        <taxon>Clostridia</taxon>
        <taxon>Peptostreptococcales</taxon>
        <taxon>Anaerovoracaceae</taxon>
        <taxon>Aminipila</taxon>
    </lineage>
</organism>
<dbReference type="AlphaFoldDB" id="A0A858BVN2"/>
<dbReference type="PANTHER" id="PTHR30313">
    <property type="entry name" value="DNA PRIMASE"/>
    <property type="match status" value="1"/>
</dbReference>
<keyword evidence="3 12" id="KW-0808">Transferase</keyword>
<keyword evidence="1 12" id="KW-0240">DNA-directed RNA polymerase</keyword>
<evidence type="ECO:0000256" key="4">
    <source>
        <dbReference type="ARBA" id="ARBA00022695"/>
    </source>
</evidence>
<keyword evidence="18" id="KW-1185">Reference proteome</keyword>
<dbReference type="KEGG" id="abut:Ami103574_09145"/>
<dbReference type="InterPro" id="IPR002694">
    <property type="entry name" value="Znf_CHC2"/>
</dbReference>
<dbReference type="FunFam" id="3.40.1360.10:FF:000002">
    <property type="entry name" value="DNA primase"/>
    <property type="match status" value="1"/>
</dbReference>
<dbReference type="HAMAP" id="MF_00974">
    <property type="entry name" value="DNA_primase_DnaG"/>
    <property type="match status" value="1"/>
</dbReference>
<dbReference type="Gene3D" id="3.90.580.10">
    <property type="entry name" value="Zinc finger, CHC2-type domain"/>
    <property type="match status" value="1"/>
</dbReference>
<keyword evidence="6 12" id="KW-0479">Metal-binding</keyword>
<dbReference type="Gene3D" id="1.10.860.10">
    <property type="entry name" value="DNAb Helicase, Chain A"/>
    <property type="match status" value="1"/>
</dbReference>
<dbReference type="SUPFAM" id="SSF56731">
    <property type="entry name" value="DNA primase core"/>
    <property type="match status" value="1"/>
</dbReference>
<dbReference type="PANTHER" id="PTHR30313:SF2">
    <property type="entry name" value="DNA PRIMASE"/>
    <property type="match status" value="1"/>
</dbReference>
<evidence type="ECO:0000256" key="6">
    <source>
        <dbReference type="ARBA" id="ARBA00022723"/>
    </source>
</evidence>
<dbReference type="InterPro" id="IPR013264">
    <property type="entry name" value="DNAG_N"/>
</dbReference>
<dbReference type="InterPro" id="IPR034151">
    <property type="entry name" value="TOPRIM_DnaG_bac"/>
</dbReference>
<keyword evidence="5 12" id="KW-0235">DNA replication</keyword>
<dbReference type="EMBL" id="CP048649">
    <property type="protein sequence ID" value="QIB69482.1"/>
    <property type="molecule type" value="Genomic_DNA"/>
</dbReference>
<keyword evidence="4 12" id="KW-0548">Nucleotidyltransferase</keyword>
<dbReference type="Proteomes" id="UP000466848">
    <property type="component" value="Chromosome"/>
</dbReference>
<evidence type="ECO:0000259" key="16">
    <source>
        <dbReference type="PROSITE" id="PS50880"/>
    </source>
</evidence>
<dbReference type="NCBIfam" id="TIGR01391">
    <property type="entry name" value="dnaG"/>
    <property type="match status" value="1"/>
</dbReference>
<proteinExistence type="inferred from homology"/>
<keyword evidence="9" id="KW-0460">Magnesium</keyword>
<dbReference type="InterPro" id="IPR050219">
    <property type="entry name" value="DnaG_primase"/>
</dbReference>
<comment type="domain">
    <text evidence="12">Contains an N-terminal zinc-binding domain, a central core domain that contains the primase activity, and a C-terminal DnaB-binding domain.</text>
</comment>
<dbReference type="EC" id="2.7.7.101" evidence="12"/>
<comment type="catalytic activity">
    <reaction evidence="12">
        <text>ssDNA + n NTP = ssDNA/pppN(pN)n-1 hybrid + (n-1) diphosphate.</text>
        <dbReference type="EC" id="2.7.7.101"/>
    </reaction>
</comment>
<feature type="domain" description="Toprim" evidence="16">
    <location>
        <begin position="251"/>
        <end position="334"/>
    </location>
</feature>
<evidence type="ECO:0000256" key="8">
    <source>
        <dbReference type="ARBA" id="ARBA00022833"/>
    </source>
</evidence>
<dbReference type="InterPro" id="IPR006171">
    <property type="entry name" value="TOPRIM_dom"/>
</dbReference>
<evidence type="ECO:0000256" key="3">
    <source>
        <dbReference type="ARBA" id="ARBA00022679"/>
    </source>
</evidence>
<dbReference type="Gene3D" id="3.40.1360.10">
    <property type="match status" value="1"/>
</dbReference>
<dbReference type="Pfam" id="PF10410">
    <property type="entry name" value="DnaB_bind"/>
    <property type="match status" value="1"/>
</dbReference>
<keyword evidence="2 12" id="KW-0639">Primosome</keyword>
<keyword evidence="11 12" id="KW-0804">Transcription</keyword>
<dbReference type="InterPro" id="IPR030846">
    <property type="entry name" value="DnaG_bac"/>
</dbReference>
<dbReference type="Gene3D" id="3.90.980.10">
    <property type="entry name" value="DNA primase, catalytic core, N-terminal domain"/>
    <property type="match status" value="1"/>
</dbReference>
<feature type="zinc finger region" description="CHC2-type" evidence="12 14">
    <location>
        <begin position="40"/>
        <end position="64"/>
    </location>
</feature>
<comment type="subunit">
    <text evidence="12">Monomer. Interacts with DnaB.</text>
</comment>
<keyword evidence="7 12" id="KW-0863">Zinc-finger</keyword>
<evidence type="ECO:0000256" key="14">
    <source>
        <dbReference type="PIRSR" id="PIRSR002811-1"/>
    </source>
</evidence>
<sequence>MSGSFNDNVIEEIKSRCNIVDVIGQVVSLKRMGSNFKGVCPFHNEKTPSFVVSEPKQIFTCFGCGATGDVFEFVKKYYNLDFPGTVERLAKDYGVEYVNHSREDGKKELYYQINKEAAIFYLKAFCQTSNPGLTYMLKRGIQPVTLKKFGIGYADGQWDSLYRHFMDKKVDVKLLQELGLVSESKGRYYDKFRNRVMFPIINTRGKVIGFGGRAIDDASPKYLNSPESPVFLKKNNLYGLNLSRQDISKENCAILVEGYMDVISLYQSGIRHVGASLGTALTESQAKMLRRYTKNVILSYDADSAGQAAALRGIDILFKEDCRPKVLHVTDGKDPDEFVKKHGKEAFKTLVDNALGFVDYKFSMLRQRYNLDSYEESVDFLKEAAAVLRSLSPIEADVYIKKLASEIKISENAIRLEINGNTTQEDPHIHPYREEHPQADSLPELPLVEKNLLKLMLTDREYFQRIAPYGYAFKSAYGQKIFSLAGSLYKEAGELDMMKLRDGLEPEESRGLSDILDSVQLADKEEQVLEESLNKIEIENLQERENSLLMRLSMADEEENQETIQVLTEEWMNLQREKMERGK</sequence>
<evidence type="ECO:0000313" key="18">
    <source>
        <dbReference type="Proteomes" id="UP000466848"/>
    </source>
</evidence>
<dbReference type="GO" id="GO:1990077">
    <property type="term" value="C:primosome complex"/>
    <property type="evidence" value="ECO:0007669"/>
    <property type="project" value="UniProtKB-KW"/>
</dbReference>
<keyword evidence="10 12" id="KW-0238">DNA-binding</keyword>
<dbReference type="PIRSF" id="PIRSF002811">
    <property type="entry name" value="DnaG"/>
    <property type="match status" value="1"/>
</dbReference>
<evidence type="ECO:0000256" key="11">
    <source>
        <dbReference type="ARBA" id="ARBA00023163"/>
    </source>
</evidence>
<dbReference type="GO" id="GO:0006269">
    <property type="term" value="P:DNA replication, synthesis of primer"/>
    <property type="evidence" value="ECO:0007669"/>
    <property type="project" value="UniProtKB-UniRule"/>
</dbReference>
<dbReference type="InterPro" id="IPR037068">
    <property type="entry name" value="DNA_primase_core_N_sf"/>
</dbReference>
<comment type="similarity">
    <text evidence="12 13">Belongs to the DnaG primase family.</text>
</comment>
<dbReference type="InterPro" id="IPR019475">
    <property type="entry name" value="DNA_primase_DnaB-bd"/>
</dbReference>
<dbReference type="GO" id="GO:0005737">
    <property type="term" value="C:cytoplasm"/>
    <property type="evidence" value="ECO:0007669"/>
    <property type="project" value="TreeGrafter"/>
</dbReference>
<dbReference type="FunFam" id="3.90.580.10:FF:000001">
    <property type="entry name" value="DNA primase"/>
    <property type="match status" value="1"/>
</dbReference>
<name>A0A858BVN2_9FIRM</name>
<feature type="coiled-coil region" evidence="15">
    <location>
        <begin position="519"/>
        <end position="558"/>
    </location>
</feature>
<dbReference type="GO" id="GO:0000428">
    <property type="term" value="C:DNA-directed RNA polymerase complex"/>
    <property type="evidence" value="ECO:0007669"/>
    <property type="project" value="UniProtKB-KW"/>
</dbReference>
<keyword evidence="15" id="KW-0175">Coiled coil</keyword>
<dbReference type="GO" id="GO:0003677">
    <property type="term" value="F:DNA binding"/>
    <property type="evidence" value="ECO:0007669"/>
    <property type="project" value="UniProtKB-KW"/>
</dbReference>
<evidence type="ECO:0000256" key="12">
    <source>
        <dbReference type="HAMAP-Rule" id="MF_00974"/>
    </source>
</evidence>
<evidence type="ECO:0000256" key="2">
    <source>
        <dbReference type="ARBA" id="ARBA00022515"/>
    </source>
</evidence>
<dbReference type="SMART" id="SM00493">
    <property type="entry name" value="TOPRIM"/>
    <property type="match status" value="1"/>
</dbReference>
<dbReference type="Pfam" id="PF13155">
    <property type="entry name" value="Toprim_2"/>
    <property type="match status" value="1"/>
</dbReference>
<evidence type="ECO:0000256" key="15">
    <source>
        <dbReference type="SAM" id="Coils"/>
    </source>
</evidence>
<accession>A0A858BVN2</accession>
<dbReference type="FunFam" id="3.90.980.10:FF:000001">
    <property type="entry name" value="DNA primase"/>
    <property type="match status" value="1"/>
</dbReference>
<gene>
    <name evidence="12" type="primary">dnaG</name>
    <name evidence="17" type="ORF">Ami103574_09145</name>
</gene>
<protein>
    <recommendedName>
        <fullName evidence="12 13">DNA primase</fullName>
        <ecNumber evidence="12">2.7.7.101</ecNumber>
    </recommendedName>
</protein>
<keyword evidence="8 12" id="KW-0862">Zinc</keyword>
<reference evidence="17 18" key="1">
    <citation type="submission" date="2020-02" db="EMBL/GenBank/DDBJ databases">
        <authorList>
            <person name="Kim Y.B."/>
            <person name="Roh S.W."/>
        </authorList>
    </citation>
    <scope>NUCLEOTIDE SEQUENCE [LARGE SCALE GENOMIC DNA]</scope>
    <source>
        <strain evidence="17 18">DSM 103574</strain>
    </source>
</reference>
<dbReference type="PROSITE" id="PS50880">
    <property type="entry name" value="TOPRIM"/>
    <property type="match status" value="1"/>
</dbReference>
<dbReference type="GO" id="GO:0008270">
    <property type="term" value="F:zinc ion binding"/>
    <property type="evidence" value="ECO:0007669"/>
    <property type="project" value="UniProtKB-UniRule"/>
</dbReference>
<dbReference type="RefSeq" id="WP_163066725.1">
    <property type="nucleotide sequence ID" value="NZ_CP048649.1"/>
</dbReference>
<evidence type="ECO:0000256" key="10">
    <source>
        <dbReference type="ARBA" id="ARBA00023125"/>
    </source>
</evidence>
<dbReference type="InterPro" id="IPR036977">
    <property type="entry name" value="DNA_primase_Znf_CHC2"/>
</dbReference>
<evidence type="ECO:0000256" key="7">
    <source>
        <dbReference type="ARBA" id="ARBA00022771"/>
    </source>
</evidence>
<evidence type="ECO:0000313" key="17">
    <source>
        <dbReference type="EMBL" id="QIB69482.1"/>
    </source>
</evidence>
<dbReference type="InterPro" id="IPR006295">
    <property type="entry name" value="DNA_primase_DnaG"/>
</dbReference>
<dbReference type="GO" id="GO:0003899">
    <property type="term" value="F:DNA-directed RNA polymerase activity"/>
    <property type="evidence" value="ECO:0007669"/>
    <property type="project" value="UniProtKB-UniRule"/>
</dbReference>